<sequence length="174" mass="20328">MEDDEYRALCIRLVCKMAQKQAFVRVNRINLPLPENVSSTSTDRNDNTHPSEDLVSNSLDLKVELDSNSLQKLSDCEQNIRQIIRTAYQFTRHSHREKLTVKDLEKAFKIHRVDMKPDDIYSFIDKNDIDTDTGEVETETETITCTENTYKVDQIYQSVREKVEQSFNSVNRTF</sequence>
<proteinExistence type="predicted"/>
<dbReference type="EMBL" id="JABXBU010000030">
    <property type="protein sequence ID" value="KAF8784831.1"/>
    <property type="molecule type" value="Genomic_DNA"/>
</dbReference>
<dbReference type="SMART" id="SM00803">
    <property type="entry name" value="TAF"/>
    <property type="match status" value="1"/>
</dbReference>
<gene>
    <name evidence="3" type="ORF">HNY73_010450</name>
</gene>
<accession>A0A8T0F1Y3</accession>
<dbReference type="GO" id="GO:0046982">
    <property type="term" value="F:protein heterodimerization activity"/>
    <property type="evidence" value="ECO:0007669"/>
    <property type="project" value="InterPro"/>
</dbReference>
<comment type="caution">
    <text evidence="3">The sequence shown here is derived from an EMBL/GenBank/DDBJ whole genome shotgun (WGS) entry which is preliminary data.</text>
</comment>
<evidence type="ECO:0000259" key="2">
    <source>
        <dbReference type="SMART" id="SM00803"/>
    </source>
</evidence>
<reference evidence="3" key="1">
    <citation type="journal article" date="2020" name="bioRxiv">
        <title>Chromosome-level reference genome of the European wasp spider Argiope bruennichi: a resource for studies on range expansion and evolutionary adaptation.</title>
        <authorList>
            <person name="Sheffer M.M."/>
            <person name="Hoppe A."/>
            <person name="Krehenwinkel H."/>
            <person name="Uhl G."/>
            <person name="Kuss A.W."/>
            <person name="Jensen L."/>
            <person name="Jensen C."/>
            <person name="Gillespie R.G."/>
            <person name="Hoff K.J."/>
            <person name="Prost S."/>
        </authorList>
    </citation>
    <scope>NUCLEOTIDE SEQUENCE</scope>
</reference>
<feature type="region of interest" description="Disordered" evidence="1">
    <location>
        <begin position="34"/>
        <end position="54"/>
    </location>
</feature>
<dbReference type="SUPFAM" id="SSF47113">
    <property type="entry name" value="Histone-fold"/>
    <property type="match status" value="1"/>
</dbReference>
<dbReference type="AlphaFoldDB" id="A0A8T0F1Y3"/>
<dbReference type="InterPro" id="IPR004823">
    <property type="entry name" value="TAF_TATA-bd_Histone-like_dom"/>
</dbReference>
<name>A0A8T0F1Y3_ARGBR</name>
<feature type="compositionally biased region" description="Basic and acidic residues" evidence="1">
    <location>
        <begin position="43"/>
        <end position="52"/>
    </location>
</feature>
<organism evidence="3 4">
    <name type="scientific">Argiope bruennichi</name>
    <name type="common">Wasp spider</name>
    <name type="synonym">Aranea bruennichi</name>
    <dbReference type="NCBI Taxonomy" id="94029"/>
    <lineage>
        <taxon>Eukaryota</taxon>
        <taxon>Metazoa</taxon>
        <taxon>Ecdysozoa</taxon>
        <taxon>Arthropoda</taxon>
        <taxon>Chelicerata</taxon>
        <taxon>Arachnida</taxon>
        <taxon>Araneae</taxon>
        <taxon>Araneomorphae</taxon>
        <taxon>Entelegynae</taxon>
        <taxon>Araneoidea</taxon>
        <taxon>Araneidae</taxon>
        <taxon>Argiope</taxon>
    </lineage>
</organism>
<evidence type="ECO:0000313" key="3">
    <source>
        <dbReference type="EMBL" id="KAF8784831.1"/>
    </source>
</evidence>
<protein>
    <recommendedName>
        <fullName evidence="2">TATA box binding protein associated factor (TAF) histone-like fold domain-containing protein</fullName>
    </recommendedName>
</protein>
<reference evidence="3" key="2">
    <citation type="submission" date="2020-06" db="EMBL/GenBank/DDBJ databases">
        <authorList>
            <person name="Sheffer M."/>
        </authorList>
    </citation>
    <scope>NUCLEOTIDE SEQUENCE</scope>
</reference>
<feature type="domain" description="TATA box binding protein associated factor (TAF) histone-like fold" evidence="2">
    <location>
        <begin position="47"/>
        <end position="109"/>
    </location>
</feature>
<dbReference type="Pfam" id="PF02969">
    <property type="entry name" value="TAF"/>
    <property type="match status" value="1"/>
</dbReference>
<dbReference type="Proteomes" id="UP000807504">
    <property type="component" value="Unassembled WGS sequence"/>
</dbReference>
<dbReference type="InterPro" id="IPR009072">
    <property type="entry name" value="Histone-fold"/>
</dbReference>
<dbReference type="OrthoDB" id="10555918at2759"/>
<evidence type="ECO:0000313" key="4">
    <source>
        <dbReference type="Proteomes" id="UP000807504"/>
    </source>
</evidence>
<dbReference type="Gene3D" id="1.10.20.10">
    <property type="entry name" value="Histone, subunit A"/>
    <property type="match status" value="1"/>
</dbReference>
<evidence type="ECO:0000256" key="1">
    <source>
        <dbReference type="SAM" id="MobiDB-lite"/>
    </source>
</evidence>
<keyword evidence="4" id="KW-1185">Reference proteome</keyword>